<feature type="transmembrane region" description="Helical" evidence="1">
    <location>
        <begin position="86"/>
        <end position="110"/>
    </location>
</feature>
<feature type="transmembrane region" description="Helical" evidence="1">
    <location>
        <begin position="52"/>
        <end position="74"/>
    </location>
</feature>
<protein>
    <recommendedName>
        <fullName evidence="2">DUF6533 domain-containing protein</fullName>
    </recommendedName>
</protein>
<reference evidence="3 4" key="2">
    <citation type="submission" date="2017-02" db="EMBL/GenBank/DDBJ databases">
        <title>A genome survey and senescence transcriptome analysis in Lentinula edodes.</title>
        <authorList>
            <person name="Sakamoto Y."/>
            <person name="Nakade K."/>
            <person name="Sato S."/>
            <person name="Yoshida Y."/>
            <person name="Miyazaki K."/>
            <person name="Natsume S."/>
            <person name="Konno N."/>
        </authorList>
    </citation>
    <scope>NUCLEOTIDE SEQUENCE [LARGE SCALE GENOMIC DNA]</scope>
    <source>
        <strain evidence="3 4">NBRC 111202</strain>
    </source>
</reference>
<gene>
    <name evidence="3" type="ORF">LENED_010243</name>
</gene>
<dbReference type="AlphaFoldDB" id="A0A1Q3ELV7"/>
<keyword evidence="1" id="KW-0812">Transmembrane</keyword>
<evidence type="ECO:0000256" key="1">
    <source>
        <dbReference type="SAM" id="Phobius"/>
    </source>
</evidence>
<dbReference type="EMBL" id="BDGU01000599">
    <property type="protein sequence ID" value="GAW08197.1"/>
    <property type="molecule type" value="Genomic_DNA"/>
</dbReference>
<dbReference type="InterPro" id="IPR045340">
    <property type="entry name" value="DUF6533"/>
</dbReference>
<name>A0A1Q3ELV7_LENED</name>
<dbReference type="Pfam" id="PF20151">
    <property type="entry name" value="DUF6533"/>
    <property type="match status" value="1"/>
</dbReference>
<evidence type="ECO:0000313" key="4">
    <source>
        <dbReference type="Proteomes" id="UP000188533"/>
    </source>
</evidence>
<accession>A0A1Q3ELV7</accession>
<evidence type="ECO:0000259" key="2">
    <source>
        <dbReference type="Pfam" id="PF20151"/>
    </source>
</evidence>
<sequence length="127" mass="14621">MGTVPELHETDLYVFSRARYLTGVALIIVFYDHLLTLHEEFSTIWRTKKCHNYVWVFSLVGVGVTSVTQLYMILRVYSTWDKRRSTTVILVTMFVIFIAALTPNAILALIDVQSDSTVQLGKRSQQY</sequence>
<proteinExistence type="predicted"/>
<feature type="domain" description="DUF6533" evidence="2">
    <location>
        <begin position="20"/>
        <end position="49"/>
    </location>
</feature>
<reference evidence="3 4" key="1">
    <citation type="submission" date="2016-08" db="EMBL/GenBank/DDBJ databases">
        <authorList>
            <consortium name="Lentinula edodes genome sequencing consortium"/>
            <person name="Sakamoto Y."/>
            <person name="Nakade K."/>
            <person name="Sato S."/>
            <person name="Yoshida Y."/>
            <person name="Miyazaki K."/>
            <person name="Natsume S."/>
            <person name="Konno N."/>
        </authorList>
    </citation>
    <scope>NUCLEOTIDE SEQUENCE [LARGE SCALE GENOMIC DNA]</scope>
    <source>
        <strain evidence="3 4">NBRC 111202</strain>
    </source>
</reference>
<organism evidence="3 4">
    <name type="scientific">Lentinula edodes</name>
    <name type="common">Shiitake mushroom</name>
    <name type="synonym">Lentinus edodes</name>
    <dbReference type="NCBI Taxonomy" id="5353"/>
    <lineage>
        <taxon>Eukaryota</taxon>
        <taxon>Fungi</taxon>
        <taxon>Dikarya</taxon>
        <taxon>Basidiomycota</taxon>
        <taxon>Agaricomycotina</taxon>
        <taxon>Agaricomycetes</taxon>
        <taxon>Agaricomycetidae</taxon>
        <taxon>Agaricales</taxon>
        <taxon>Marasmiineae</taxon>
        <taxon>Omphalotaceae</taxon>
        <taxon>Lentinula</taxon>
    </lineage>
</organism>
<evidence type="ECO:0000313" key="3">
    <source>
        <dbReference type="EMBL" id="GAW08197.1"/>
    </source>
</evidence>
<keyword evidence="1" id="KW-0472">Membrane</keyword>
<comment type="caution">
    <text evidence="3">The sequence shown here is derived from an EMBL/GenBank/DDBJ whole genome shotgun (WGS) entry which is preliminary data.</text>
</comment>
<feature type="transmembrane region" description="Helical" evidence="1">
    <location>
        <begin position="12"/>
        <end position="31"/>
    </location>
</feature>
<dbReference type="Proteomes" id="UP000188533">
    <property type="component" value="Unassembled WGS sequence"/>
</dbReference>
<keyword evidence="1" id="KW-1133">Transmembrane helix</keyword>
<keyword evidence="4" id="KW-1185">Reference proteome</keyword>